<dbReference type="RefSeq" id="WP_257318066.1">
    <property type="nucleotide sequence ID" value="NZ_JANFDG010000039.1"/>
</dbReference>
<keyword evidence="2" id="KW-1185">Reference proteome</keyword>
<dbReference type="Gene3D" id="3.20.20.70">
    <property type="entry name" value="Aldolase class I"/>
    <property type="match status" value="1"/>
</dbReference>
<comment type="caution">
    <text evidence="1">The sequence shown here is derived from an EMBL/GenBank/DDBJ whole genome shotgun (WGS) entry which is preliminary data.</text>
</comment>
<protein>
    <recommendedName>
        <fullName evidence="3">Fructose-bisphosphate aldolase</fullName>
    </recommendedName>
</protein>
<organism evidence="1 2">
    <name type="scientific">Shinella pollutisoli</name>
    <dbReference type="NCBI Taxonomy" id="2250594"/>
    <lineage>
        <taxon>Bacteria</taxon>
        <taxon>Pseudomonadati</taxon>
        <taxon>Pseudomonadota</taxon>
        <taxon>Alphaproteobacteria</taxon>
        <taxon>Hyphomicrobiales</taxon>
        <taxon>Rhizobiaceae</taxon>
        <taxon>Shinella</taxon>
    </lineage>
</organism>
<name>A0ABV7DMG1_9HYPH</name>
<evidence type="ECO:0008006" key="3">
    <source>
        <dbReference type="Google" id="ProtNLM"/>
    </source>
</evidence>
<dbReference type="InterPro" id="IPR013785">
    <property type="entry name" value="Aldolase_TIM"/>
</dbReference>
<accession>A0ABV7DMG1</accession>
<reference evidence="2" key="1">
    <citation type="journal article" date="2019" name="Int. J. Syst. Evol. Microbiol.">
        <title>The Global Catalogue of Microorganisms (GCM) 10K type strain sequencing project: providing services to taxonomists for standard genome sequencing and annotation.</title>
        <authorList>
            <consortium name="The Broad Institute Genomics Platform"/>
            <consortium name="The Broad Institute Genome Sequencing Center for Infectious Disease"/>
            <person name="Wu L."/>
            <person name="Ma J."/>
        </authorList>
    </citation>
    <scope>NUCLEOTIDE SEQUENCE [LARGE SCALE GENOMIC DNA]</scope>
    <source>
        <strain evidence="2">KCTC 52677</strain>
    </source>
</reference>
<evidence type="ECO:0000313" key="2">
    <source>
        <dbReference type="Proteomes" id="UP001595377"/>
    </source>
</evidence>
<dbReference type="EMBL" id="JBHRSP010000036">
    <property type="protein sequence ID" value="MFC3075579.1"/>
    <property type="molecule type" value="Genomic_DNA"/>
</dbReference>
<evidence type="ECO:0000313" key="1">
    <source>
        <dbReference type="EMBL" id="MFC3075579.1"/>
    </source>
</evidence>
<sequence>MTKQTRYEEKIERIRAGGYRKGDFMIADAKDADLSGGILTTGQRRDGAGRVIGNRSRQEFLAEIRALVRQDVVDIMLASTSNIEALGEEGVFAGSRVMPAFRANDTTDVWGIVRGGRYRETPSLPFRATDLALAGAGLCLYSVTFNNDAAADMRTLEAYRAFRADARAAGKAHFLEVFNPNIDLGFSAAETGMYVNDCIVRTLAGLTRGERPEFLKVAYNGPAALEELAAHDSSVVVGVLGGGQGTHLDTFELVSQAERFGARLALFGRKINMAEHQPAFVAWMRAVADGDATPRDAVRGYHADLQKRGLSPDRSIDDDLVISEDVLKAEAHPGR</sequence>
<gene>
    <name evidence="1" type="ORF">ACFOHH_20885</name>
</gene>
<proteinExistence type="predicted"/>
<dbReference type="Proteomes" id="UP001595377">
    <property type="component" value="Unassembled WGS sequence"/>
</dbReference>